<sequence>MLYFNFLKSLLVLCILTACNAKADFKNILPDNYDYETNKIDDNKVLENKTPEITPKSKVKAKKSESDLNNDFANHNQNSPVYFEGNKAEGSRKTGILNLIGNVVIIQDDLKLTSDKAQIISSPGTTSGSGSTSIQKAIATGNVNIFKKSTENSPEIRANANEIVFLVPEKTMVLKGKAKVWRNKEFVNAEIISLNLKTGDISLKDPHGTIDPKSTNSLNSKENEKKNKL</sequence>
<evidence type="ECO:0000256" key="1">
    <source>
        <dbReference type="ARBA" id="ARBA00022448"/>
    </source>
</evidence>
<evidence type="ECO:0000256" key="3">
    <source>
        <dbReference type="ARBA" id="ARBA00022764"/>
    </source>
</evidence>
<feature type="chain" id="PRO_5020429585" description="Organic solvent tolerance-like N-terminal domain-containing protein" evidence="5">
    <location>
        <begin position="24"/>
        <end position="229"/>
    </location>
</feature>
<keyword evidence="3" id="KW-0574">Periplasm</keyword>
<dbReference type="AlphaFoldDB" id="A0A4P2VJ87"/>
<organism evidence="7 8">
    <name type="scientific">Fluviispira sanaruensis</name>
    <dbReference type="NCBI Taxonomy" id="2493639"/>
    <lineage>
        <taxon>Bacteria</taxon>
        <taxon>Pseudomonadati</taxon>
        <taxon>Bdellovibrionota</taxon>
        <taxon>Oligoflexia</taxon>
        <taxon>Silvanigrellales</taxon>
        <taxon>Silvanigrellaceae</taxon>
        <taxon>Fluviispira</taxon>
    </lineage>
</organism>
<proteinExistence type="predicted"/>
<dbReference type="InterPro" id="IPR005653">
    <property type="entry name" value="OstA-like_N"/>
</dbReference>
<evidence type="ECO:0000313" key="8">
    <source>
        <dbReference type="Proteomes" id="UP000291236"/>
    </source>
</evidence>
<dbReference type="Proteomes" id="UP000291236">
    <property type="component" value="Chromosome"/>
</dbReference>
<dbReference type="GO" id="GO:0009279">
    <property type="term" value="C:cell outer membrane"/>
    <property type="evidence" value="ECO:0007669"/>
    <property type="project" value="TreeGrafter"/>
</dbReference>
<feature type="region of interest" description="Disordered" evidence="4">
    <location>
        <begin position="203"/>
        <end position="229"/>
    </location>
</feature>
<dbReference type="Gene3D" id="2.60.450.10">
    <property type="entry name" value="Lipopolysaccharide (LPS) transport protein A like domain"/>
    <property type="match status" value="1"/>
</dbReference>
<dbReference type="InterPro" id="IPR052037">
    <property type="entry name" value="LPS_export_LptA"/>
</dbReference>
<dbReference type="RefSeq" id="WP_130606015.1">
    <property type="nucleotide sequence ID" value="NZ_AP019368.1"/>
</dbReference>
<reference evidence="7 8" key="1">
    <citation type="submission" date="2018-12" db="EMBL/GenBank/DDBJ databases">
        <title>Rubrispira sanarue gen. nov., sp., nov., a member of the order Silvanigrellales, isolated from a brackish lake in Hamamatsu Japan.</title>
        <authorList>
            <person name="Maejima Y."/>
            <person name="Iino T."/>
            <person name="Muraguchi Y."/>
            <person name="Fukuda K."/>
            <person name="Nojiri H."/>
            <person name="Ohkuma M."/>
            <person name="Moriuchi R."/>
            <person name="Dohra H."/>
            <person name="Kimbara K."/>
            <person name="Shintani M."/>
        </authorList>
    </citation>
    <scope>NUCLEOTIDE SEQUENCE [LARGE SCALE GENOMIC DNA]</scope>
    <source>
        <strain evidence="7 8">RF1110005</strain>
    </source>
</reference>
<evidence type="ECO:0000259" key="6">
    <source>
        <dbReference type="Pfam" id="PF03968"/>
    </source>
</evidence>
<dbReference type="GO" id="GO:0015920">
    <property type="term" value="P:lipopolysaccharide transport"/>
    <property type="evidence" value="ECO:0007669"/>
    <property type="project" value="InterPro"/>
</dbReference>
<dbReference type="KEGG" id="sbf:JCM31447_04060"/>
<protein>
    <recommendedName>
        <fullName evidence="6">Organic solvent tolerance-like N-terminal domain-containing protein</fullName>
    </recommendedName>
</protein>
<evidence type="ECO:0000256" key="4">
    <source>
        <dbReference type="SAM" id="MobiDB-lite"/>
    </source>
</evidence>
<gene>
    <name evidence="7" type="ORF">JCM31447_04060</name>
</gene>
<keyword evidence="2 5" id="KW-0732">Signal</keyword>
<dbReference type="GO" id="GO:0017089">
    <property type="term" value="F:glycolipid transfer activity"/>
    <property type="evidence" value="ECO:0007669"/>
    <property type="project" value="TreeGrafter"/>
</dbReference>
<dbReference type="NCBIfam" id="TIGR03002">
    <property type="entry name" value="outer_YhbN_LptA"/>
    <property type="match status" value="1"/>
</dbReference>
<dbReference type="Pfam" id="PF03968">
    <property type="entry name" value="LptD_N"/>
    <property type="match status" value="1"/>
</dbReference>
<evidence type="ECO:0000256" key="2">
    <source>
        <dbReference type="ARBA" id="ARBA00022729"/>
    </source>
</evidence>
<feature type="domain" description="Organic solvent tolerance-like N-terminal" evidence="6">
    <location>
        <begin position="84"/>
        <end position="199"/>
    </location>
</feature>
<evidence type="ECO:0000256" key="5">
    <source>
        <dbReference type="SAM" id="SignalP"/>
    </source>
</evidence>
<evidence type="ECO:0000313" key="7">
    <source>
        <dbReference type="EMBL" id="BBH51974.1"/>
    </source>
</evidence>
<dbReference type="GO" id="GO:0030288">
    <property type="term" value="C:outer membrane-bounded periplasmic space"/>
    <property type="evidence" value="ECO:0007669"/>
    <property type="project" value="TreeGrafter"/>
</dbReference>
<name>A0A4P2VJ87_FLUSA</name>
<dbReference type="OrthoDB" id="5294454at2"/>
<dbReference type="InterPro" id="IPR014340">
    <property type="entry name" value="LptA"/>
</dbReference>
<dbReference type="GO" id="GO:0001530">
    <property type="term" value="F:lipopolysaccharide binding"/>
    <property type="evidence" value="ECO:0007669"/>
    <property type="project" value="InterPro"/>
</dbReference>
<keyword evidence="8" id="KW-1185">Reference proteome</keyword>
<dbReference type="PANTHER" id="PTHR36504">
    <property type="entry name" value="LIPOPOLYSACCHARIDE EXPORT SYSTEM PROTEIN LPTA"/>
    <property type="match status" value="1"/>
</dbReference>
<accession>A0A4P2VJ87</accession>
<dbReference type="PANTHER" id="PTHR36504:SF1">
    <property type="entry name" value="LIPOPOLYSACCHARIDE EXPORT SYSTEM PROTEIN LPTA"/>
    <property type="match status" value="1"/>
</dbReference>
<feature type="signal peptide" evidence="5">
    <location>
        <begin position="1"/>
        <end position="23"/>
    </location>
</feature>
<keyword evidence="1" id="KW-0813">Transport</keyword>
<dbReference type="EMBL" id="AP019368">
    <property type="protein sequence ID" value="BBH51974.1"/>
    <property type="molecule type" value="Genomic_DNA"/>
</dbReference>